<organism evidence="6 7">
    <name type="scientific">Mycobacterium paragordonae</name>
    <dbReference type="NCBI Taxonomy" id="1389713"/>
    <lineage>
        <taxon>Bacteria</taxon>
        <taxon>Bacillati</taxon>
        <taxon>Actinomycetota</taxon>
        <taxon>Actinomycetes</taxon>
        <taxon>Mycobacteriales</taxon>
        <taxon>Mycobacteriaceae</taxon>
        <taxon>Mycobacterium</taxon>
    </lineage>
</organism>
<dbReference type="PANTHER" id="PTHR11487:SF0">
    <property type="entry name" value="S-ACYL FATTY ACID SYNTHASE THIOESTERASE, MEDIUM CHAIN"/>
    <property type="match status" value="1"/>
</dbReference>
<feature type="domain" description="Thioesterase" evidence="5">
    <location>
        <begin position="54"/>
        <end position="266"/>
    </location>
</feature>
<proteinExistence type="inferred from homology"/>
<dbReference type="InterPro" id="IPR029058">
    <property type="entry name" value="AB_hydrolase_fold"/>
</dbReference>
<evidence type="ECO:0000313" key="6">
    <source>
        <dbReference type="EMBL" id="GFG82440.1"/>
    </source>
</evidence>
<dbReference type="Proteomes" id="UP000465240">
    <property type="component" value="Unassembled WGS sequence"/>
</dbReference>
<keyword evidence="3" id="KW-0843">Virulence</keyword>
<evidence type="ECO:0000256" key="2">
    <source>
        <dbReference type="ARBA" id="ARBA00015007"/>
    </source>
</evidence>
<name>A0ABQ1CDD5_9MYCO</name>
<evidence type="ECO:0000313" key="7">
    <source>
        <dbReference type="Proteomes" id="UP000465240"/>
    </source>
</evidence>
<evidence type="ECO:0000259" key="5">
    <source>
        <dbReference type="Pfam" id="PF00975"/>
    </source>
</evidence>
<evidence type="ECO:0000256" key="4">
    <source>
        <dbReference type="ARBA" id="ARBA00024293"/>
    </source>
</evidence>
<dbReference type="InterPro" id="IPR001031">
    <property type="entry name" value="Thioesterase"/>
</dbReference>
<dbReference type="RefSeq" id="WP_120791222.1">
    <property type="nucleotide sequence ID" value="NZ_BLKX01000001.1"/>
</dbReference>
<dbReference type="EMBL" id="BLKX01000001">
    <property type="protein sequence ID" value="GFG82440.1"/>
    <property type="molecule type" value="Genomic_DNA"/>
</dbReference>
<keyword evidence="7" id="KW-1185">Reference proteome</keyword>
<comment type="similarity">
    <text evidence="1">Belongs to the thioesterase family.</text>
</comment>
<evidence type="ECO:0000256" key="3">
    <source>
        <dbReference type="ARBA" id="ARBA00023026"/>
    </source>
</evidence>
<gene>
    <name evidence="6" type="ORF">MPRG_57160</name>
</gene>
<sequence length="276" mass="30190">MVNYKVNHNRFGRATETVRRGSGSFFQPPRPATDFAPWIKRQPGPAGRAGQGAIIVFPHAGAAASSYRTLATALAAGGDTFVVQYPRRAERLNHPAPQTIHDLAHELFQAGPWHQAAPLRLFGHSMGALVAFEFARIAEQHRIPVHKLWVSAGPVPSSVAALPELPTSTSELLADLARLGGTDPRLLADEEFAQLMAEAARCDYEALNRYECSDRVRIRADIHAFGGRSDNRVDAGSLRRWAHHTNGSFGMSLFDGGHFFINEHTNTAANRVITDV</sequence>
<dbReference type="SUPFAM" id="SSF53474">
    <property type="entry name" value="alpha/beta-Hydrolases"/>
    <property type="match status" value="1"/>
</dbReference>
<reference evidence="6 7" key="1">
    <citation type="journal article" date="2019" name="Emerg. Microbes Infect.">
        <title>Comprehensive subspecies identification of 175 nontuberculous mycobacteria species based on 7547 genomic profiles.</title>
        <authorList>
            <person name="Matsumoto Y."/>
            <person name="Kinjo T."/>
            <person name="Motooka D."/>
            <person name="Nabeya D."/>
            <person name="Jung N."/>
            <person name="Uechi K."/>
            <person name="Horii T."/>
            <person name="Iida T."/>
            <person name="Fujita J."/>
            <person name="Nakamura S."/>
        </authorList>
    </citation>
    <scope>NUCLEOTIDE SEQUENCE [LARGE SCALE GENOMIC DNA]</scope>
    <source>
        <strain evidence="6 7">JCM 18565</strain>
    </source>
</reference>
<dbReference type="Gene3D" id="3.40.50.1820">
    <property type="entry name" value="alpha/beta hydrolase"/>
    <property type="match status" value="1"/>
</dbReference>
<evidence type="ECO:0000256" key="1">
    <source>
        <dbReference type="ARBA" id="ARBA00007169"/>
    </source>
</evidence>
<comment type="caution">
    <text evidence="6">The sequence shown here is derived from an EMBL/GenBank/DDBJ whole genome shotgun (WGS) entry which is preliminary data.</text>
</comment>
<dbReference type="Pfam" id="PF00975">
    <property type="entry name" value="Thioesterase"/>
    <property type="match status" value="1"/>
</dbReference>
<dbReference type="PANTHER" id="PTHR11487">
    <property type="entry name" value="THIOESTERASE"/>
    <property type="match status" value="1"/>
</dbReference>
<dbReference type="InterPro" id="IPR012223">
    <property type="entry name" value="TEII"/>
</dbReference>
<protein>
    <recommendedName>
        <fullName evidence="2">Thioesterase TesA</fullName>
    </recommendedName>
</protein>
<comment type="catalytic activity">
    <reaction evidence="4">
        <text>a fatty acyl-CoA + H2O = a fatty acid + CoA + H(+)</text>
        <dbReference type="Rhea" id="RHEA:16781"/>
        <dbReference type="ChEBI" id="CHEBI:15377"/>
        <dbReference type="ChEBI" id="CHEBI:15378"/>
        <dbReference type="ChEBI" id="CHEBI:28868"/>
        <dbReference type="ChEBI" id="CHEBI:57287"/>
        <dbReference type="ChEBI" id="CHEBI:77636"/>
    </reaction>
</comment>
<accession>A0ABQ1CDD5</accession>